<keyword evidence="3" id="KW-1185">Reference proteome</keyword>
<dbReference type="AlphaFoldDB" id="A0A1Q9CX91"/>
<evidence type="ECO:0000256" key="1">
    <source>
        <dbReference type="SAM" id="MobiDB-lite"/>
    </source>
</evidence>
<feature type="compositionally biased region" description="Low complexity" evidence="1">
    <location>
        <begin position="336"/>
        <end position="345"/>
    </location>
</feature>
<proteinExistence type="predicted"/>
<dbReference type="Proteomes" id="UP000186817">
    <property type="component" value="Unassembled WGS sequence"/>
</dbReference>
<feature type="region of interest" description="Disordered" evidence="1">
    <location>
        <begin position="1023"/>
        <end position="1098"/>
    </location>
</feature>
<feature type="region of interest" description="Disordered" evidence="1">
    <location>
        <begin position="961"/>
        <end position="1007"/>
    </location>
</feature>
<feature type="compositionally biased region" description="Polar residues" evidence="1">
    <location>
        <begin position="259"/>
        <end position="271"/>
    </location>
</feature>
<organism evidence="2 3">
    <name type="scientific">Symbiodinium microadriaticum</name>
    <name type="common">Dinoflagellate</name>
    <name type="synonym">Zooxanthella microadriatica</name>
    <dbReference type="NCBI Taxonomy" id="2951"/>
    <lineage>
        <taxon>Eukaryota</taxon>
        <taxon>Sar</taxon>
        <taxon>Alveolata</taxon>
        <taxon>Dinophyceae</taxon>
        <taxon>Suessiales</taxon>
        <taxon>Symbiodiniaceae</taxon>
        <taxon>Symbiodinium</taxon>
    </lineage>
</organism>
<sequence length="1098" mass="123223">MAKPTHRFEFQINGQKYSFDTVKSDVEKQSLPPYQGFAIILGPATVPLQEHDEVRDFTIYQVETPDEKKIFSCLKATELLQKLNTPHRAGTRPSGETYEEWAEWEKTSRTSITFASFDINARDVLPIERALISSRMFAAILTLPRMATKRPPRPGPKRISSHAQSCGSVFTSWLGTIIYWTQDRPAHLMAMQPDQQLQEAREELALFSALHTRTTATTAPPSDTGTEMDLDRDKRGLELSRMEAPAKFAKGENKGDKQLTAQTGKGQSSTPAPKAGQQEAEETNQKGLPGTGSGSSELARPDRSRRSQAREHTGKGATKRGGAPGETKIRDRDAETATATRVATEWNRKKEQSPESLTQPLRVVLLRSFLEVLYHKIEAMEEDQDLREKARELGLVQDLGTAPAYPFLLDNRRKGMCRRWENPARQHCAAEFLQHLAEVFTPERGISQYFLPLVAGCAFTNAYIALGLTGADKVFDSFYVIYRLGFLSDLENPVWNTQDTKKDLAAVLSMISGLLMTVVMMRANPAACCKSKSESKDMSKLEGVKEVAGSNPVVYVFDQELRRPLKCAPPPPAPRERRKSGRGKEAEGRTPRGRRERCLESVLKLAEYNQRDLVQHWKNQSSGRRKKAIPRQTLPDEMAMEAFGLNLDRWLQERLLQDTLERDARWDPPASEGDPSYPFMYYRYLPPRTVENAYIEPEEGWSRGFHGTWFYALWNILESGVLLESSSKERGHDFYSPGVYLTPSLSGSIWYARPHHMFDDAMYHRVIVEVLYDTSKVMPLKGKVASRAVVVSSDAVAITGIIIQPNSPPYAGEERCETFDPSLEVIPRQFEPRRRRRKRSVTLVLTTDTTRGPIVGGEEAEPDKFTLPGLFCKLATVSNPIVENIFIGILSESYAQAYHNRYRSFQRERARIAFAHSVRRRAAEAWLAAICCCRKRQVVVAKSKYLWYSVKQMQAVPQMGTKPLRPEKKRTHSGGRRMSTIVRGLMLQKQSSTLPRSEDLSSTGKKLPRGLSVLSRLSNIEQHAAPPPLKDSTTLQGIVPSPDNSKSSPPSRSPNLGSHGPPGVVVPGMVEEELPGSPASPSGRVWEPILSVDNFDQD</sequence>
<feature type="region of interest" description="Disordered" evidence="1">
    <location>
        <begin position="244"/>
        <end position="356"/>
    </location>
</feature>
<feature type="region of interest" description="Disordered" evidence="1">
    <location>
        <begin position="565"/>
        <end position="595"/>
    </location>
</feature>
<accession>A0A1Q9CX91</accession>
<feature type="compositionally biased region" description="Low complexity" evidence="1">
    <location>
        <begin position="1040"/>
        <end position="1054"/>
    </location>
</feature>
<feature type="region of interest" description="Disordered" evidence="1">
    <location>
        <begin position="211"/>
        <end position="230"/>
    </location>
</feature>
<name>A0A1Q9CX91_SYMMI</name>
<protein>
    <submittedName>
        <fullName evidence="2">Uncharacterized protein</fullName>
    </submittedName>
</protein>
<reference evidence="2 3" key="1">
    <citation type="submission" date="2016-02" db="EMBL/GenBank/DDBJ databases">
        <title>Genome analysis of coral dinoflagellate symbionts highlights evolutionary adaptations to a symbiotic lifestyle.</title>
        <authorList>
            <person name="Aranda M."/>
            <person name="Li Y."/>
            <person name="Liew Y.J."/>
            <person name="Baumgarten S."/>
            <person name="Simakov O."/>
            <person name="Wilson M."/>
            <person name="Piel J."/>
            <person name="Ashoor H."/>
            <person name="Bougouffa S."/>
            <person name="Bajic V.B."/>
            <person name="Ryu T."/>
            <person name="Ravasi T."/>
            <person name="Bayer T."/>
            <person name="Micklem G."/>
            <person name="Kim H."/>
            <person name="Bhak J."/>
            <person name="Lajeunesse T.C."/>
            <person name="Voolstra C.R."/>
        </authorList>
    </citation>
    <scope>NUCLEOTIDE SEQUENCE [LARGE SCALE GENOMIC DNA]</scope>
    <source>
        <strain evidence="2 3">CCMP2467</strain>
    </source>
</reference>
<comment type="caution">
    <text evidence="2">The sequence shown here is derived from an EMBL/GenBank/DDBJ whole genome shotgun (WGS) entry which is preliminary data.</text>
</comment>
<feature type="compositionally biased region" description="Polar residues" evidence="1">
    <location>
        <begin position="211"/>
        <end position="225"/>
    </location>
</feature>
<gene>
    <name evidence="2" type="ORF">AK812_SmicGene31226</name>
</gene>
<feature type="compositionally biased region" description="Basic and acidic residues" evidence="1">
    <location>
        <begin position="299"/>
        <end position="314"/>
    </location>
</feature>
<dbReference type="EMBL" id="LSRX01000855">
    <property type="protein sequence ID" value="OLP87538.1"/>
    <property type="molecule type" value="Genomic_DNA"/>
</dbReference>
<evidence type="ECO:0000313" key="3">
    <source>
        <dbReference type="Proteomes" id="UP000186817"/>
    </source>
</evidence>
<feature type="compositionally biased region" description="Polar residues" evidence="1">
    <location>
        <begin position="988"/>
        <end position="1004"/>
    </location>
</feature>
<evidence type="ECO:0000313" key="2">
    <source>
        <dbReference type="EMBL" id="OLP87538.1"/>
    </source>
</evidence>